<dbReference type="InterPro" id="IPR053220">
    <property type="entry name" value="Nematode_rcpt-like_serp_H"/>
</dbReference>
<dbReference type="Proteomes" id="UP000005239">
    <property type="component" value="Unassembled WGS sequence"/>
</dbReference>
<sequence>MAIAILIVDVVCSFLVCPLFLSPLLAILCIGLLCETAVGREIGAVLTIQCVIQVAIAVTFALHFKYTSVVKMTRTRVVTNVEKVAFRIVFWSILELPIVALFRVRVCMREIHDFLIVEEQFTLLALIERRSSSIYGFGYSIPDSQMIPIAALFEVIPSMSERTRKLQQKLTQALLMQLGIPLVVQVCPMVTILFTFVPNMLNPGTTNIVLCIQQCHAIFHTVFLILTTPSYREPFIRLFGKQRNPAVFTTVFTRLQEQSKTVG</sequence>
<reference evidence="1" key="2">
    <citation type="submission" date="2022-06" db="UniProtKB">
        <authorList>
            <consortium name="EnsemblMetazoa"/>
        </authorList>
    </citation>
    <scope>IDENTIFICATION</scope>
    <source>
        <strain evidence="1">PS312</strain>
    </source>
</reference>
<dbReference type="AlphaFoldDB" id="A0A2A6C6G7"/>
<dbReference type="PANTHER" id="PTHR22941">
    <property type="entry name" value="SERPENTINE RECEPTOR"/>
    <property type="match status" value="1"/>
</dbReference>
<dbReference type="Pfam" id="PF10318">
    <property type="entry name" value="7TM_GPCR_Srh"/>
    <property type="match status" value="1"/>
</dbReference>
<keyword evidence="2" id="KW-1185">Reference proteome</keyword>
<reference evidence="2" key="1">
    <citation type="journal article" date="2008" name="Nat. Genet.">
        <title>The Pristionchus pacificus genome provides a unique perspective on nematode lifestyle and parasitism.</title>
        <authorList>
            <person name="Dieterich C."/>
            <person name="Clifton S.W."/>
            <person name="Schuster L.N."/>
            <person name="Chinwalla A."/>
            <person name="Delehaunty K."/>
            <person name="Dinkelacker I."/>
            <person name="Fulton L."/>
            <person name="Fulton R."/>
            <person name="Godfrey J."/>
            <person name="Minx P."/>
            <person name="Mitreva M."/>
            <person name="Roeseler W."/>
            <person name="Tian H."/>
            <person name="Witte H."/>
            <person name="Yang S.P."/>
            <person name="Wilson R.K."/>
            <person name="Sommer R.J."/>
        </authorList>
    </citation>
    <scope>NUCLEOTIDE SEQUENCE [LARGE SCALE GENOMIC DNA]</scope>
    <source>
        <strain evidence="2">PS312</strain>
    </source>
</reference>
<proteinExistence type="predicted"/>
<dbReference type="EnsemblMetazoa" id="PPA26707.1">
    <property type="protein sequence ID" value="PPA26707.1"/>
    <property type="gene ID" value="WBGene00116261"/>
</dbReference>
<evidence type="ECO:0000313" key="1">
    <source>
        <dbReference type="EnsemblMetazoa" id="PPA26707.1"/>
    </source>
</evidence>
<protein>
    <submittedName>
        <fullName evidence="1">G protein-coupled receptor</fullName>
    </submittedName>
</protein>
<dbReference type="OrthoDB" id="5802824at2759"/>
<dbReference type="InterPro" id="IPR019422">
    <property type="entry name" value="7TM_GPCR_serpentine_rcpt_Srh"/>
</dbReference>
<name>A0A2A6C6G7_PRIPA</name>
<accession>A0A2A6C6G7</accession>
<gene>
    <name evidence="1" type="primary">WBGene00116261</name>
</gene>
<accession>A0A8R1UG47</accession>
<dbReference type="PANTHER" id="PTHR22941:SF26">
    <property type="entry name" value="SERPENTINE RECEPTOR, CLASS H"/>
    <property type="match status" value="1"/>
</dbReference>
<organism evidence="1 2">
    <name type="scientific">Pristionchus pacificus</name>
    <name type="common">Parasitic nematode worm</name>
    <dbReference type="NCBI Taxonomy" id="54126"/>
    <lineage>
        <taxon>Eukaryota</taxon>
        <taxon>Metazoa</taxon>
        <taxon>Ecdysozoa</taxon>
        <taxon>Nematoda</taxon>
        <taxon>Chromadorea</taxon>
        <taxon>Rhabditida</taxon>
        <taxon>Rhabditina</taxon>
        <taxon>Diplogasteromorpha</taxon>
        <taxon>Diplogasteroidea</taxon>
        <taxon>Neodiplogasteridae</taxon>
        <taxon>Pristionchus</taxon>
    </lineage>
</organism>
<evidence type="ECO:0000313" key="2">
    <source>
        <dbReference type="Proteomes" id="UP000005239"/>
    </source>
</evidence>